<accession>A0AAV3T5I6</accession>
<dbReference type="SUPFAM" id="SSF48179">
    <property type="entry name" value="6-phosphogluconate dehydrogenase C-terminal domain-like"/>
    <property type="match status" value="1"/>
</dbReference>
<comment type="caution">
    <text evidence="3">The sequence shown here is derived from an EMBL/GenBank/DDBJ whole genome shotgun (WGS) entry which is preliminary data.</text>
</comment>
<evidence type="ECO:0000256" key="1">
    <source>
        <dbReference type="ARBA" id="ARBA00023002"/>
    </source>
</evidence>
<dbReference type="PANTHER" id="PTHR21363:SF0">
    <property type="entry name" value="PREPHENATE DEHYDROGENASE [NADP(+)]"/>
    <property type="match status" value="1"/>
</dbReference>
<proteinExistence type="predicted"/>
<reference evidence="3 4" key="1">
    <citation type="journal article" date="2019" name="Int. J. Syst. Evol. Microbiol.">
        <title>The Global Catalogue of Microorganisms (GCM) 10K type strain sequencing project: providing services to taxonomists for standard genome sequencing and annotation.</title>
        <authorList>
            <consortium name="The Broad Institute Genomics Platform"/>
            <consortium name="The Broad Institute Genome Sequencing Center for Infectious Disease"/>
            <person name="Wu L."/>
            <person name="Ma J."/>
        </authorList>
    </citation>
    <scope>NUCLEOTIDE SEQUENCE [LARGE SCALE GENOMIC DNA]</scope>
    <source>
        <strain evidence="3 4">JCM 16328</strain>
    </source>
</reference>
<dbReference type="PANTHER" id="PTHR21363">
    <property type="entry name" value="PREPHENATE DEHYDROGENASE"/>
    <property type="match status" value="1"/>
</dbReference>
<evidence type="ECO:0000256" key="2">
    <source>
        <dbReference type="SAM" id="MobiDB-lite"/>
    </source>
</evidence>
<organism evidence="3 4">
    <name type="scientific">Natronoarchaeum mannanilyticum</name>
    <dbReference type="NCBI Taxonomy" id="926360"/>
    <lineage>
        <taxon>Archaea</taxon>
        <taxon>Methanobacteriati</taxon>
        <taxon>Methanobacteriota</taxon>
        <taxon>Stenosarchaea group</taxon>
        <taxon>Halobacteria</taxon>
        <taxon>Halobacteriales</taxon>
        <taxon>Natronoarchaeaceae</taxon>
    </lineage>
</organism>
<dbReference type="AlphaFoldDB" id="A0AAV3T5I6"/>
<dbReference type="InterPro" id="IPR036291">
    <property type="entry name" value="NAD(P)-bd_dom_sf"/>
</dbReference>
<keyword evidence="1" id="KW-0560">Oxidoreductase</keyword>
<dbReference type="EMBL" id="BAAADV010000001">
    <property type="protein sequence ID" value="GAA0661090.1"/>
    <property type="molecule type" value="Genomic_DNA"/>
</dbReference>
<protein>
    <submittedName>
        <fullName evidence="3">Prephenate dehydrogenase/arogenate dehydrogenase family protein</fullName>
    </submittedName>
</protein>
<sequence length="307" mass="30966">MTAPGYLAPMDVLVVGAGAMGRWFGAALSGERGAAAVEPDADDDATADAGTADLDADVAFTDLDADAAAAAADAAGGRAVSPDTDDRFELVCVAVPMSAAAEAIAEHADRATEAVVDVTGEMAGPVEAMAEHAPKLERASLHPLFAPENAPGNVAAVRPREGPTTDAVLDAIARAGNEVFETTPEEHDGAMATVQAGAHTAVLAYALAAEDVPERFQTPISSGLLDLVEQVTGTNPRVYGEIQSTFDGAEAVAAAAREIADADDEAFDELYREAGRVADASASGAVTDASAPGTDTDASASGAEEDR</sequence>
<dbReference type="InterPro" id="IPR050812">
    <property type="entry name" value="Preph/Arog_dehydrog"/>
</dbReference>
<dbReference type="Proteomes" id="UP001500420">
    <property type="component" value="Unassembled WGS sequence"/>
</dbReference>
<name>A0AAV3T5I6_9EURY</name>
<dbReference type="SUPFAM" id="SSF51735">
    <property type="entry name" value="NAD(P)-binding Rossmann-fold domains"/>
    <property type="match status" value="1"/>
</dbReference>
<evidence type="ECO:0000313" key="4">
    <source>
        <dbReference type="Proteomes" id="UP001500420"/>
    </source>
</evidence>
<dbReference type="GO" id="GO:0006571">
    <property type="term" value="P:tyrosine biosynthetic process"/>
    <property type="evidence" value="ECO:0007669"/>
    <property type="project" value="TreeGrafter"/>
</dbReference>
<feature type="region of interest" description="Disordered" evidence="2">
    <location>
        <begin position="278"/>
        <end position="307"/>
    </location>
</feature>
<keyword evidence="4" id="KW-1185">Reference proteome</keyword>
<gene>
    <name evidence="3" type="ORF">GCM10009020_01510</name>
</gene>
<dbReference type="GO" id="GO:0070403">
    <property type="term" value="F:NAD+ binding"/>
    <property type="evidence" value="ECO:0007669"/>
    <property type="project" value="TreeGrafter"/>
</dbReference>
<evidence type="ECO:0000313" key="3">
    <source>
        <dbReference type="EMBL" id="GAA0661090.1"/>
    </source>
</evidence>
<dbReference type="Gene3D" id="3.40.50.720">
    <property type="entry name" value="NAD(P)-binding Rossmann-like Domain"/>
    <property type="match status" value="1"/>
</dbReference>
<dbReference type="InterPro" id="IPR008927">
    <property type="entry name" value="6-PGluconate_DH-like_C_sf"/>
</dbReference>
<dbReference type="GO" id="GO:0008977">
    <property type="term" value="F:prephenate dehydrogenase (NAD+) activity"/>
    <property type="evidence" value="ECO:0007669"/>
    <property type="project" value="TreeGrafter"/>
</dbReference>